<dbReference type="GO" id="GO:0047632">
    <property type="term" value="F:agmatine deiminase activity"/>
    <property type="evidence" value="ECO:0007669"/>
    <property type="project" value="TreeGrafter"/>
</dbReference>
<proteinExistence type="predicted"/>
<gene>
    <name evidence="2" type="ORF">N2K84_13300</name>
</gene>
<dbReference type="GO" id="GO:0009446">
    <property type="term" value="P:putrescine biosynthetic process"/>
    <property type="evidence" value="ECO:0007669"/>
    <property type="project" value="InterPro"/>
</dbReference>
<dbReference type="Gene3D" id="3.75.10.10">
    <property type="entry name" value="L-arginine/glycine Amidinotransferase, Chain A"/>
    <property type="match status" value="1"/>
</dbReference>
<protein>
    <submittedName>
        <fullName evidence="2">Agmatine deiminase family protein</fullName>
    </submittedName>
</protein>
<dbReference type="Pfam" id="PF04371">
    <property type="entry name" value="PAD_porph"/>
    <property type="match status" value="1"/>
</dbReference>
<reference evidence="2" key="1">
    <citation type="submission" date="2022-10" db="EMBL/GenBank/DDBJ databases">
        <title>Gaoshiqiia sediminis gen. nov., sp. nov., isolated from coastal sediment.</title>
        <authorList>
            <person name="Yu W.X."/>
            <person name="Mu D.S."/>
            <person name="Du J.Z."/>
            <person name="Liang Y.Q."/>
        </authorList>
    </citation>
    <scope>NUCLEOTIDE SEQUENCE</scope>
    <source>
        <strain evidence="2">A06</strain>
    </source>
</reference>
<name>A0AA41Y832_9BACT</name>
<comment type="caution">
    <text evidence="2">The sequence shown here is derived from an EMBL/GenBank/DDBJ whole genome shotgun (WGS) entry which is preliminary data.</text>
</comment>
<dbReference type="PANTHER" id="PTHR31377:SF0">
    <property type="entry name" value="AGMATINE DEIMINASE-RELATED"/>
    <property type="match status" value="1"/>
</dbReference>
<dbReference type="PANTHER" id="PTHR31377">
    <property type="entry name" value="AGMATINE DEIMINASE-RELATED"/>
    <property type="match status" value="1"/>
</dbReference>
<dbReference type="GO" id="GO:0004668">
    <property type="term" value="F:protein-arginine deiminase activity"/>
    <property type="evidence" value="ECO:0007669"/>
    <property type="project" value="InterPro"/>
</dbReference>
<keyword evidence="1" id="KW-0378">Hydrolase</keyword>
<dbReference type="InterPro" id="IPR007466">
    <property type="entry name" value="Peptidyl-Arg-deiminase_porph"/>
</dbReference>
<dbReference type="SUPFAM" id="SSF55909">
    <property type="entry name" value="Pentein"/>
    <property type="match status" value="1"/>
</dbReference>
<dbReference type="RefSeq" id="WP_282592310.1">
    <property type="nucleotide sequence ID" value="NZ_JAPAAF010000020.1"/>
</dbReference>
<evidence type="ECO:0000313" key="3">
    <source>
        <dbReference type="Proteomes" id="UP001163821"/>
    </source>
</evidence>
<sequence>MCTRPNAYVWSAVNDQLNSIGCSVELLPKTKDIWARDYMPIQISDNKFIEFRYDPNYLQGNSDKKQTRELKTYPDIVCDAMGLKPIKSDIILDGGNLVKSTDCIILTDKIVWENRRTYSKKDLLKELRETFEVDKVVLIPWDEECEFGHADGMIRFIDDGTVLVSGFYENADKIFKERLLAPLKKAKLNIEWLRCSTQKENEENIAYINFLQTKDIILVPKIEATEDDIAFEQISKYFPHYAQLGNVKQVDMSEIVKHGGALNCISWTIKTENE</sequence>
<dbReference type="EMBL" id="JAPAAF010000020">
    <property type="protein sequence ID" value="MCW0483714.1"/>
    <property type="molecule type" value="Genomic_DNA"/>
</dbReference>
<keyword evidence="3" id="KW-1185">Reference proteome</keyword>
<accession>A0AA41Y832</accession>
<evidence type="ECO:0000313" key="2">
    <source>
        <dbReference type="EMBL" id="MCW0483714.1"/>
    </source>
</evidence>
<dbReference type="Proteomes" id="UP001163821">
    <property type="component" value="Unassembled WGS sequence"/>
</dbReference>
<dbReference type="AlphaFoldDB" id="A0AA41Y832"/>
<evidence type="ECO:0000256" key="1">
    <source>
        <dbReference type="ARBA" id="ARBA00022801"/>
    </source>
</evidence>
<organism evidence="2 3">
    <name type="scientific">Gaoshiqia sediminis</name>
    <dbReference type="NCBI Taxonomy" id="2986998"/>
    <lineage>
        <taxon>Bacteria</taxon>
        <taxon>Pseudomonadati</taxon>
        <taxon>Bacteroidota</taxon>
        <taxon>Bacteroidia</taxon>
        <taxon>Marinilabiliales</taxon>
        <taxon>Prolixibacteraceae</taxon>
        <taxon>Gaoshiqia</taxon>
    </lineage>
</organism>